<dbReference type="KEGG" id="efr:EFREU_v1c02980"/>
<sequence>MTSFKKILEPRSQHDSLLAFFKEANQRLIYQFVFWTITFFVSLVATLFLTFLTNNDQTWELVLFLFFFILTIFSFLSMLWKGSLLHWSFEAKRIFGTRYRTSLHEDKHLLKSYEWILRSFLSYRIVDGALTETKEMLEAVDKKILIDYKRINTPKVDVWLYRCLNFLWQVILAILSAIPKAITWWNYRFGWGRSRATKKMKMGFRKMHKEFLHDLDKRTIW</sequence>
<dbReference type="AlphaFoldDB" id="A0A2K8NRB7"/>
<evidence type="ECO:0000313" key="1">
    <source>
        <dbReference type="EMBL" id="ATZ16324.1"/>
    </source>
</evidence>
<dbReference type="EMBL" id="CP024962">
    <property type="protein sequence ID" value="ATZ16324.1"/>
    <property type="molecule type" value="Genomic_DNA"/>
</dbReference>
<organism evidence="1 2">
    <name type="scientific">Entomoplasma freundtii</name>
    <dbReference type="NCBI Taxonomy" id="74700"/>
    <lineage>
        <taxon>Bacteria</taxon>
        <taxon>Bacillati</taxon>
        <taxon>Mycoplasmatota</taxon>
        <taxon>Mollicutes</taxon>
        <taxon>Entomoplasmatales</taxon>
        <taxon>Entomoplasmataceae</taxon>
        <taxon>Entomoplasma</taxon>
    </lineage>
</organism>
<name>A0A2K8NRB7_9MOLU</name>
<accession>A0A2K8NRB7</accession>
<dbReference type="Proteomes" id="UP000232222">
    <property type="component" value="Chromosome"/>
</dbReference>
<reference evidence="1 2" key="1">
    <citation type="submission" date="2017-11" db="EMBL/GenBank/DDBJ databases">
        <title>Genome sequence of Entomoplasma freundtii BARC 318 (ATCC 51999).</title>
        <authorList>
            <person name="Lo W.-S."/>
            <person name="Gasparich G.E."/>
            <person name="Kuo C.-H."/>
        </authorList>
    </citation>
    <scope>NUCLEOTIDE SEQUENCE [LARGE SCALE GENOMIC DNA]</scope>
    <source>
        <strain evidence="1 2">BARC 318</strain>
    </source>
</reference>
<keyword evidence="2" id="KW-1185">Reference proteome</keyword>
<dbReference type="RefSeq" id="WP_100609275.1">
    <property type="nucleotide sequence ID" value="NZ_CP024962.1"/>
</dbReference>
<evidence type="ECO:0000313" key="2">
    <source>
        <dbReference type="Proteomes" id="UP000232222"/>
    </source>
</evidence>
<protein>
    <submittedName>
        <fullName evidence="1">Uncharacterized protein</fullName>
    </submittedName>
</protein>
<proteinExistence type="predicted"/>
<gene>
    <name evidence="1" type="ORF">EFREU_v1c02980</name>
</gene>